<comment type="caution">
    <text evidence="2">The sequence shown here is derived from an EMBL/GenBank/DDBJ whole genome shotgun (WGS) entry which is preliminary data.</text>
</comment>
<dbReference type="EMBL" id="MCGE01000006">
    <property type="protein sequence ID" value="ORZ20208.1"/>
    <property type="molecule type" value="Genomic_DNA"/>
</dbReference>
<feature type="region of interest" description="Disordered" evidence="1">
    <location>
        <begin position="187"/>
        <end position="220"/>
    </location>
</feature>
<feature type="compositionally biased region" description="Low complexity" evidence="1">
    <location>
        <begin position="404"/>
        <end position="416"/>
    </location>
</feature>
<proteinExistence type="predicted"/>
<dbReference type="Pfam" id="PF01803">
    <property type="entry name" value="LIM_bind"/>
    <property type="match status" value="1"/>
</dbReference>
<dbReference type="Proteomes" id="UP000193560">
    <property type="component" value="Unassembled WGS sequence"/>
</dbReference>
<keyword evidence="3" id="KW-1185">Reference proteome</keyword>
<dbReference type="STRING" id="90262.A0A1X2IPL7"/>
<feature type="region of interest" description="Disordered" evidence="1">
    <location>
        <begin position="265"/>
        <end position="384"/>
    </location>
</feature>
<evidence type="ECO:0000256" key="1">
    <source>
        <dbReference type="SAM" id="MobiDB-lite"/>
    </source>
</evidence>
<accession>A0A1X2IPL7</accession>
<feature type="compositionally biased region" description="Polar residues" evidence="1">
    <location>
        <begin position="417"/>
        <end position="478"/>
    </location>
</feature>
<protein>
    <submittedName>
        <fullName evidence="2">LIM-domain binding protein-domain-containing protein</fullName>
    </submittedName>
</protein>
<name>A0A1X2IPL7_9FUNG</name>
<sequence length="491" mass="54772">MSMQQVPHHSPTPIGLNAIRQPTSSKSFQNGQHTGQAVLRLLQLGDFLTPGERAALRSFWDGFVLDFFADDSKLLFGVWNAVTKEQKQFELCQPLIARFFHTQYQCQLISIKLTMDQTMEYILPQGMMVDCPVSSFIYRYDNDTMVVMTGRTSVTLRMDPIQGNLKIHQWNFVCHHVEEFISRHGVVDPVPPPAPPTPPITTKKKGKQQHPPPAPKIIGKQVPNSLVNEWGLPDRVYELLKMSDAMSKYGQSALVYIFNYTPHQNSHSLQHPMNGIKEEDVSPTSPSPMDVRSSSEIPKVTKVEQTPESPVTTKKEAKKTNQTKKRRATPSRKNSKSSTATIPSNQPSQPSAPEPAPASTQQELAPPVSSSPMLAKGMQNPETLTPQQRQSLLLQQQQQHMLQLQQHHLQMQQHQLKTTPQSPYPQGNSPYLSSNSINNNGATPAISTTTLMSSSPAATSQMMDLNQAAYLSTPTTPSQRKRKAMAQDDIK</sequence>
<evidence type="ECO:0000313" key="2">
    <source>
        <dbReference type="EMBL" id="ORZ20208.1"/>
    </source>
</evidence>
<gene>
    <name evidence="2" type="ORF">BCR42DRAFT_408213</name>
</gene>
<dbReference type="OrthoDB" id="774557at2759"/>
<dbReference type="InterPro" id="IPR029005">
    <property type="entry name" value="LIM-bd/SEUSS"/>
</dbReference>
<organism evidence="2 3">
    <name type="scientific">Absidia repens</name>
    <dbReference type="NCBI Taxonomy" id="90262"/>
    <lineage>
        <taxon>Eukaryota</taxon>
        <taxon>Fungi</taxon>
        <taxon>Fungi incertae sedis</taxon>
        <taxon>Mucoromycota</taxon>
        <taxon>Mucoromycotina</taxon>
        <taxon>Mucoromycetes</taxon>
        <taxon>Mucorales</taxon>
        <taxon>Cunninghamellaceae</taxon>
        <taxon>Absidia</taxon>
    </lineage>
</organism>
<feature type="compositionally biased region" description="Basic residues" evidence="1">
    <location>
        <begin position="321"/>
        <end position="335"/>
    </location>
</feature>
<reference evidence="2 3" key="1">
    <citation type="submission" date="2016-07" db="EMBL/GenBank/DDBJ databases">
        <title>Pervasive Adenine N6-methylation of Active Genes in Fungi.</title>
        <authorList>
            <consortium name="DOE Joint Genome Institute"/>
            <person name="Mondo S.J."/>
            <person name="Dannebaum R.O."/>
            <person name="Kuo R.C."/>
            <person name="Labutti K."/>
            <person name="Haridas S."/>
            <person name="Kuo A."/>
            <person name="Salamov A."/>
            <person name="Ahrendt S.R."/>
            <person name="Lipzen A."/>
            <person name="Sullivan W."/>
            <person name="Andreopoulos W.B."/>
            <person name="Clum A."/>
            <person name="Lindquist E."/>
            <person name="Daum C."/>
            <person name="Ramamoorthy G.K."/>
            <person name="Gryganskyi A."/>
            <person name="Culley D."/>
            <person name="Magnuson J.K."/>
            <person name="James T.Y."/>
            <person name="O'Malley M.A."/>
            <person name="Stajich J.E."/>
            <person name="Spatafora J.W."/>
            <person name="Visel A."/>
            <person name="Grigoriev I.V."/>
        </authorList>
    </citation>
    <scope>NUCLEOTIDE SEQUENCE [LARGE SCALE GENOMIC DNA]</scope>
    <source>
        <strain evidence="2 3">NRRL 1336</strain>
    </source>
</reference>
<evidence type="ECO:0000313" key="3">
    <source>
        <dbReference type="Proteomes" id="UP000193560"/>
    </source>
</evidence>
<feature type="compositionally biased region" description="Pro residues" evidence="1">
    <location>
        <begin position="189"/>
        <end position="199"/>
    </location>
</feature>
<dbReference type="AlphaFoldDB" id="A0A1X2IPL7"/>
<feature type="region of interest" description="Disordered" evidence="1">
    <location>
        <begin position="404"/>
        <end position="491"/>
    </location>
</feature>